<dbReference type="Pfam" id="PF03358">
    <property type="entry name" value="FMN_red"/>
    <property type="match status" value="1"/>
</dbReference>
<dbReference type="PANTHER" id="PTHR43408">
    <property type="entry name" value="FMN REDUCTASE (NADPH)"/>
    <property type="match status" value="1"/>
</dbReference>
<proteinExistence type="predicted"/>
<evidence type="ECO:0000313" key="7">
    <source>
        <dbReference type="Proteomes" id="UP001319870"/>
    </source>
</evidence>
<dbReference type="PANTHER" id="PTHR43408:SF2">
    <property type="entry name" value="FMN REDUCTASE (NADPH)"/>
    <property type="match status" value="1"/>
</dbReference>
<dbReference type="SUPFAM" id="SSF52218">
    <property type="entry name" value="Flavoproteins"/>
    <property type="match status" value="1"/>
</dbReference>
<name>A0ABS7ZK36_9MICO</name>
<evidence type="ECO:0000259" key="5">
    <source>
        <dbReference type="Pfam" id="PF03358"/>
    </source>
</evidence>
<keyword evidence="7" id="KW-1185">Reference proteome</keyword>
<dbReference type="EMBL" id="JAIXCQ010000012">
    <property type="protein sequence ID" value="MCA5894741.1"/>
    <property type="molecule type" value="Genomic_DNA"/>
</dbReference>
<feature type="region of interest" description="Disordered" evidence="4">
    <location>
        <begin position="182"/>
        <end position="210"/>
    </location>
</feature>
<accession>A0ABS7ZK36</accession>
<evidence type="ECO:0000256" key="4">
    <source>
        <dbReference type="SAM" id="MobiDB-lite"/>
    </source>
</evidence>
<keyword evidence="1" id="KW-0285">Flavoprotein</keyword>
<gene>
    <name evidence="6" type="ORF">LEP48_15485</name>
</gene>
<feature type="domain" description="NADPH-dependent FMN reductase-like" evidence="5">
    <location>
        <begin position="10"/>
        <end position="158"/>
    </location>
</feature>
<dbReference type="Gene3D" id="3.40.50.360">
    <property type="match status" value="1"/>
</dbReference>
<dbReference type="RefSeq" id="WP_225566474.1">
    <property type="nucleotide sequence ID" value="NZ_JAIXCQ010000012.1"/>
</dbReference>
<evidence type="ECO:0000256" key="1">
    <source>
        <dbReference type="ARBA" id="ARBA00022630"/>
    </source>
</evidence>
<dbReference type="NCBIfam" id="TIGR04037">
    <property type="entry name" value="LLM_duo_CE1759"/>
    <property type="match status" value="1"/>
</dbReference>
<evidence type="ECO:0000256" key="3">
    <source>
        <dbReference type="ARBA" id="ARBA00023002"/>
    </source>
</evidence>
<dbReference type="Proteomes" id="UP001319870">
    <property type="component" value="Unassembled WGS sequence"/>
</dbReference>
<comment type="caution">
    <text evidence="6">The sequence shown here is derived from an EMBL/GenBank/DDBJ whole genome shotgun (WGS) entry which is preliminary data.</text>
</comment>
<dbReference type="InterPro" id="IPR005025">
    <property type="entry name" value="FMN_Rdtase-like_dom"/>
</dbReference>
<evidence type="ECO:0000313" key="6">
    <source>
        <dbReference type="EMBL" id="MCA5894741.1"/>
    </source>
</evidence>
<reference evidence="6 7" key="1">
    <citation type="submission" date="2021-09" db="EMBL/GenBank/DDBJ databases">
        <title>Isoptericola luteus sp. nov., a novel bacterium isolated from Harbin, the capital city of Heilongjiang province.</title>
        <authorList>
            <person name="Li J."/>
        </authorList>
    </citation>
    <scope>NUCLEOTIDE SEQUENCE [LARGE SCALE GENOMIC DNA]</scope>
    <source>
        <strain evidence="6 7">NEAU-Y5</strain>
    </source>
</reference>
<protein>
    <submittedName>
        <fullName evidence="6">FMN reductase</fullName>
    </submittedName>
</protein>
<organism evidence="6 7">
    <name type="scientific">Isoptericola luteus</name>
    <dbReference type="NCBI Taxonomy" id="2879484"/>
    <lineage>
        <taxon>Bacteria</taxon>
        <taxon>Bacillati</taxon>
        <taxon>Actinomycetota</taxon>
        <taxon>Actinomycetes</taxon>
        <taxon>Micrococcales</taxon>
        <taxon>Promicromonosporaceae</taxon>
        <taxon>Isoptericola</taxon>
    </lineage>
</organism>
<keyword evidence="2" id="KW-0288">FMN</keyword>
<dbReference type="InterPro" id="IPR051814">
    <property type="entry name" value="NAD(P)H-dep_FMN_reductase"/>
</dbReference>
<keyword evidence="3" id="KW-0560">Oxidoreductase</keyword>
<evidence type="ECO:0000256" key="2">
    <source>
        <dbReference type="ARBA" id="ARBA00022643"/>
    </source>
</evidence>
<sequence length="210" mass="21931">MTTSEQSRTIAVVSAGLSQPSSTRLLADRLADAAVRELEDLGQVARVENVELRDLAHPVVDAMLTGFPSGDLARAQEAVTGADGIIAVTPVFTSSFSGLFKSFWDIIDPEALGGVPVLLGATGGTARHSLALEYAVRPLFTYLHADVVPTSVFAATDDWAASAADVGAGLPRRIERAGRELARRVAQRQGDGPADPFASSPSFTELLGGS</sequence>
<dbReference type="InterPro" id="IPR023932">
    <property type="entry name" value="CE1759_FMN_reduct"/>
</dbReference>
<dbReference type="InterPro" id="IPR029039">
    <property type="entry name" value="Flavoprotein-like_sf"/>
</dbReference>